<dbReference type="VEuPathDB" id="FungiDB:BO78DRAFT_440283"/>
<dbReference type="EMBL" id="KZ826332">
    <property type="protein sequence ID" value="PYI08746.1"/>
    <property type="molecule type" value="Genomic_DNA"/>
</dbReference>
<accession>A0A319EEQ8</accession>
<organism evidence="7 8">
    <name type="scientific">Aspergillus sclerotiicarbonarius (strain CBS 121057 / IBT 28362)</name>
    <dbReference type="NCBI Taxonomy" id="1448318"/>
    <lineage>
        <taxon>Eukaryota</taxon>
        <taxon>Fungi</taxon>
        <taxon>Dikarya</taxon>
        <taxon>Ascomycota</taxon>
        <taxon>Pezizomycotina</taxon>
        <taxon>Eurotiomycetes</taxon>
        <taxon>Eurotiomycetidae</taxon>
        <taxon>Eurotiales</taxon>
        <taxon>Aspergillaceae</taxon>
        <taxon>Aspergillus</taxon>
        <taxon>Aspergillus subgen. Circumdati</taxon>
    </lineage>
</organism>
<keyword evidence="8" id="KW-1185">Reference proteome</keyword>
<evidence type="ECO:0000313" key="7">
    <source>
        <dbReference type="EMBL" id="PYI08746.1"/>
    </source>
</evidence>
<evidence type="ECO:0000256" key="4">
    <source>
        <dbReference type="ARBA" id="ARBA00022824"/>
    </source>
</evidence>
<evidence type="ECO:0000256" key="6">
    <source>
        <dbReference type="ARBA" id="ARBA00023136"/>
    </source>
</evidence>
<dbReference type="AlphaFoldDB" id="A0A319EEQ8"/>
<dbReference type="Proteomes" id="UP000248423">
    <property type="component" value="Unassembled WGS sequence"/>
</dbReference>
<evidence type="ECO:0000256" key="3">
    <source>
        <dbReference type="ARBA" id="ARBA00004370"/>
    </source>
</evidence>
<dbReference type="GO" id="GO:0005783">
    <property type="term" value="C:endoplasmic reticulum"/>
    <property type="evidence" value="ECO:0007669"/>
    <property type="project" value="UniProtKB-SubCell"/>
</dbReference>
<evidence type="ECO:0000313" key="8">
    <source>
        <dbReference type="Proteomes" id="UP000248423"/>
    </source>
</evidence>
<dbReference type="PANTHER" id="PTHR48182:SF2">
    <property type="entry name" value="PROTEIN SERAC1"/>
    <property type="match status" value="1"/>
</dbReference>
<evidence type="ECO:0000256" key="1">
    <source>
        <dbReference type="ARBA" id="ARBA00004173"/>
    </source>
</evidence>
<keyword evidence="6" id="KW-0472">Membrane</keyword>
<gene>
    <name evidence="7" type="ORF">BO78DRAFT_440283</name>
</gene>
<protein>
    <submittedName>
        <fullName evidence="7">Uncharacterized protein</fullName>
    </submittedName>
</protein>
<dbReference type="OrthoDB" id="4510739at2759"/>
<dbReference type="GO" id="GO:0005739">
    <property type="term" value="C:mitochondrion"/>
    <property type="evidence" value="ECO:0007669"/>
    <property type="project" value="UniProtKB-SubCell"/>
</dbReference>
<keyword evidence="5" id="KW-0496">Mitochondrion</keyword>
<sequence length="167" mass="18610">MAPRADYQTLRVPFLPPDIDKVAFGRLLTFLPMRMCNGQWDHTANILRWSLAPAASETSHCRIATITFLASPDLTDFEDFLRGQIRKLCGDDTHLTVDVGFFGPTPLADPGNHAEIDIVAIHGLDGHAFNSWQAEKSPVMWLRDLLPEAIPKARIITYGYPAKLLKG</sequence>
<comment type="subcellular location">
    <subcellularLocation>
        <location evidence="2">Endoplasmic reticulum</location>
    </subcellularLocation>
    <subcellularLocation>
        <location evidence="3">Membrane</location>
    </subcellularLocation>
    <subcellularLocation>
        <location evidence="1">Mitochondrion</location>
    </subcellularLocation>
</comment>
<name>A0A319EEQ8_ASPSB</name>
<evidence type="ECO:0000256" key="5">
    <source>
        <dbReference type="ARBA" id="ARBA00023128"/>
    </source>
</evidence>
<keyword evidence="4" id="KW-0256">Endoplasmic reticulum</keyword>
<dbReference type="InterPro" id="IPR052374">
    <property type="entry name" value="SERAC1"/>
</dbReference>
<dbReference type="PANTHER" id="PTHR48182">
    <property type="entry name" value="PROTEIN SERAC1"/>
    <property type="match status" value="1"/>
</dbReference>
<reference evidence="7 8" key="1">
    <citation type="submission" date="2018-02" db="EMBL/GenBank/DDBJ databases">
        <title>The genomes of Aspergillus section Nigri reveals drivers in fungal speciation.</title>
        <authorList>
            <consortium name="DOE Joint Genome Institute"/>
            <person name="Vesth T.C."/>
            <person name="Nybo J."/>
            <person name="Theobald S."/>
            <person name="Brandl J."/>
            <person name="Frisvad J.C."/>
            <person name="Nielsen K.F."/>
            <person name="Lyhne E.K."/>
            <person name="Kogle M.E."/>
            <person name="Kuo A."/>
            <person name="Riley R."/>
            <person name="Clum A."/>
            <person name="Nolan M."/>
            <person name="Lipzen A."/>
            <person name="Salamov A."/>
            <person name="Henrissat B."/>
            <person name="Wiebenga A."/>
            <person name="De vries R.P."/>
            <person name="Grigoriev I.V."/>
            <person name="Mortensen U.H."/>
            <person name="Andersen M.R."/>
            <person name="Baker S.E."/>
        </authorList>
    </citation>
    <scope>NUCLEOTIDE SEQUENCE [LARGE SCALE GENOMIC DNA]</scope>
    <source>
        <strain evidence="7 8">CBS 121057</strain>
    </source>
</reference>
<dbReference type="GO" id="GO:0016020">
    <property type="term" value="C:membrane"/>
    <property type="evidence" value="ECO:0007669"/>
    <property type="project" value="UniProtKB-SubCell"/>
</dbReference>
<evidence type="ECO:0000256" key="2">
    <source>
        <dbReference type="ARBA" id="ARBA00004240"/>
    </source>
</evidence>
<proteinExistence type="predicted"/>